<dbReference type="Pfam" id="PF04928">
    <property type="entry name" value="PAP_central"/>
    <property type="match status" value="1"/>
</dbReference>
<dbReference type="GO" id="GO:0005524">
    <property type="term" value="F:ATP binding"/>
    <property type="evidence" value="ECO:0007669"/>
    <property type="project" value="UniProtKB-KW"/>
</dbReference>
<feature type="compositionally biased region" description="Basic and acidic residues" evidence="10">
    <location>
        <begin position="1163"/>
        <end position="1173"/>
    </location>
</feature>
<evidence type="ECO:0000313" key="13">
    <source>
        <dbReference type="Proteomes" id="UP001620626"/>
    </source>
</evidence>
<comment type="subcellular location">
    <subcellularLocation>
        <location evidence="1">Nucleus</location>
    </subcellularLocation>
</comment>
<dbReference type="GO" id="GO:0005634">
    <property type="term" value="C:nucleus"/>
    <property type="evidence" value="ECO:0007669"/>
    <property type="project" value="UniProtKB-SubCell"/>
</dbReference>
<evidence type="ECO:0000256" key="2">
    <source>
        <dbReference type="ARBA" id="ARBA00010912"/>
    </source>
</evidence>
<sequence length="1964" mass="229028">MDQSSVDQLELNNPILLAIGIESDDFLRMLYEGINKNGFNGNVMFIKLSILFAKIIAHFVNCRKKDSINKYKIYWKQFDKIMGKNDEWRNESNKQKILAQLDELLAKMDSEFGTPKVTERLKLILNDLGRCLIELYLENEAFRNNFHEQPENWEGVKKLFESALSSSCDDSLLNKTMELFEGISKPQKDDFINNANRSFVEELKDQNIEFGNIKEQDAIIVMKQYMELLITESADNLRKDSPFMQILKMHATHWYYQKCINSFLELADTLIEQHGQQNAKFKDRIDKYKLKEQNLSGQNSEKSNGRKRELCMTYKLAYELATDQTLIKMNSDWKMEIEKFVQKEKEDLSKYTQMTVLPENGETEWANMDCENDQIVEMFFGQITDSTRIEQIHFFAIRNLIDRSIKFREFFYKGTSERNFLQIKENLVKMINVQTMFLLENFYPDIFHFKHLLTAQYLSLLTRQMQFQSGTLCAEFFEARIMAPNLIKALEIYEAILANDAPNLSANAQNIYLEKIANAKGQFFEEQQNSKMGKQRQRQNVCKLIEMAKFVEQFLMKNSRNSQGINAKNVIKIVKWKPTECETEKGVRRALAEQRQRMRKTHFEYLDRLLSEEFFRAKFNKISGAKERIRKLLTDGTDKGEEANAKKIMAMFRTPECVREAFLNAPLSQFYEEALLDEKCQFHQMANWLKADVVVIAQKIELALEQNAKRIQPLGEFWEKNKYSFMELFDRILDSEISEIKLRVVEFVELIDEYIDKVMKKCMEMSPNGEEDKAMKLLCLNSNDKTSDRQKTEQKADADLYGKWINNLHFDTLTKLMAENGQMKSNLKKVYESSEGAIKTLMNRFGIERANEILRICGTREEIKEQSVEEILMEITEKERENGIKKNNKNRRKKENKKKQKEKPTKGRIENGGGKTETKKNESELSKSDCNEMENKILSDEETQKNDDGQKDKTLVTTKEDEKITTKDEDKVTTKEDEKITTKDEDKVTTKEEENKVTTKDEDKVTTKEEDKVTTKDEDKVTTKEKDKVTTKEEDKVTIKEDDKVTTKEDEKITTKDEDKVTTKEEDKVTTKDEDKVTTKEIGDGQNLEEIQSVRGGKMMEQIHAADQNESRTNDQTLGSDKGTTNANKIIGNRGEKAEEKRKTKEELSSKVKDNLKTNLNELKSERKAKYESEEKEEEENCNGKMPKFDGKVPNRNEYEMANLETKSEENSEEEDKLDQSELFHLKIGHFSDDNLLSLKYGELFWAVSKESWENDEKKDALTVKTLSWTLHFGVYANEISNRIGLFGTLEELKIIGKNEKLEIEKQWEKLKMFELSKIISRCERSKLMAKLHLLLKKIVASMDGFCAENGTNFWAEIEETKSQLHSRKLAKTMAKSETERQLKRKMDKVILALIQTENDGRGDGMPKHRAEFEEQLKAVKHFDEQRKLDQTLFNELTKEANLIEMVEEKEREKFRSTKLAQFPERWQEIKYGENSKINEEKTKQILKETQKINHSKETHKNLTETLEKIIQNWSAEVRIQFSSLMHLQLQLDQIDAIGILPHGFDQRNVLGKFQCDQSNAKRGDQCADQSLHCTLCRHPSVTLLQKFDKVKHLEVPQLTLKFANLKINLQIVTMPIKSERKCFEELKSKLKVLADYSFYAKIEGKYLIGNWTDEKQKEKEGPKKVDKFRQILAYLELWAKNNQILDDLMGFLNTKMLLTMLTKIFLLYPNGSMPFLVEKFFLTYSTWNWPLPVQLAEINYERDGGFLSWSPFREWFIKRQTTHAHLRTTICQQLTMPIITPTFPEQNVGANLNGPTAKVILNELRIAFQQIRNGQNFNSLLKSKKFSEKYAHFILVVCSGHQINLAKFTPFVGKSIRYELHNFLQNSSLLSKRVDFFHVYPKAFPVNGSSSGEHSNRVISQWLVGIELLPGKIVDPELRSELSQMLGNFDAKVKNAFNYFLFHAVDLFSEYVGKNELKLRGFD</sequence>
<keyword evidence="5" id="KW-0808">Transferase</keyword>
<dbReference type="PANTHER" id="PTHR10682">
    <property type="entry name" value="POLY A POLYMERASE"/>
    <property type="match status" value="1"/>
</dbReference>
<keyword evidence="4" id="KW-0507">mRNA processing</keyword>
<proteinExistence type="inferred from homology"/>
<name>A0ABD2K6K2_9BILA</name>
<dbReference type="EC" id="2.7.7.19" evidence="3"/>
<evidence type="ECO:0000256" key="4">
    <source>
        <dbReference type="ARBA" id="ARBA00022664"/>
    </source>
</evidence>
<evidence type="ECO:0000256" key="3">
    <source>
        <dbReference type="ARBA" id="ARBA00012388"/>
    </source>
</evidence>
<dbReference type="Gene3D" id="1.10.1410.10">
    <property type="match status" value="1"/>
</dbReference>
<gene>
    <name evidence="12" type="ORF">niasHT_021370</name>
</gene>
<accession>A0ABD2K6K2</accession>
<evidence type="ECO:0000256" key="8">
    <source>
        <dbReference type="ARBA" id="ARBA00023242"/>
    </source>
</evidence>
<feature type="region of interest" description="Disordered" evidence="10">
    <location>
        <begin position="882"/>
        <end position="1194"/>
    </location>
</feature>
<reference evidence="12 13" key="1">
    <citation type="submission" date="2024-10" db="EMBL/GenBank/DDBJ databases">
        <authorList>
            <person name="Kim D."/>
        </authorList>
    </citation>
    <scope>NUCLEOTIDE SEQUENCE [LARGE SCALE GENOMIC DNA]</scope>
    <source>
        <strain evidence="12">BH-2024</strain>
    </source>
</reference>
<feature type="compositionally biased region" description="Basic residues" evidence="10">
    <location>
        <begin position="886"/>
        <end position="901"/>
    </location>
</feature>
<evidence type="ECO:0000256" key="7">
    <source>
        <dbReference type="ARBA" id="ARBA00022840"/>
    </source>
</evidence>
<evidence type="ECO:0000256" key="5">
    <source>
        <dbReference type="ARBA" id="ARBA00022679"/>
    </source>
</evidence>
<evidence type="ECO:0000256" key="1">
    <source>
        <dbReference type="ARBA" id="ARBA00004123"/>
    </source>
</evidence>
<comment type="catalytic activity">
    <reaction evidence="9">
        <text>RNA(n) + ATP = RNA(n)-3'-adenine ribonucleotide + diphosphate</text>
        <dbReference type="Rhea" id="RHEA:11332"/>
        <dbReference type="Rhea" id="RHEA-COMP:14527"/>
        <dbReference type="Rhea" id="RHEA-COMP:17347"/>
        <dbReference type="ChEBI" id="CHEBI:30616"/>
        <dbReference type="ChEBI" id="CHEBI:33019"/>
        <dbReference type="ChEBI" id="CHEBI:140395"/>
        <dbReference type="ChEBI" id="CHEBI:173115"/>
        <dbReference type="EC" id="2.7.7.19"/>
    </reaction>
</comment>
<feature type="domain" description="Poly(A) polymerase central" evidence="11">
    <location>
        <begin position="1669"/>
        <end position="1811"/>
    </location>
</feature>
<feature type="compositionally biased region" description="Basic and acidic residues" evidence="10">
    <location>
        <begin position="916"/>
        <end position="1083"/>
    </location>
</feature>
<dbReference type="Proteomes" id="UP001620626">
    <property type="component" value="Unassembled WGS sequence"/>
</dbReference>
<keyword evidence="6" id="KW-0547">Nucleotide-binding</keyword>
<evidence type="ECO:0000259" key="11">
    <source>
        <dbReference type="Pfam" id="PF04928"/>
    </source>
</evidence>
<evidence type="ECO:0000256" key="9">
    <source>
        <dbReference type="ARBA" id="ARBA00048830"/>
    </source>
</evidence>
<evidence type="ECO:0000256" key="6">
    <source>
        <dbReference type="ARBA" id="ARBA00022741"/>
    </source>
</evidence>
<dbReference type="GO" id="GO:0006397">
    <property type="term" value="P:mRNA processing"/>
    <property type="evidence" value="ECO:0007669"/>
    <property type="project" value="UniProtKB-KW"/>
</dbReference>
<comment type="similarity">
    <text evidence="2">Belongs to the poly(A) polymerase family.</text>
</comment>
<organism evidence="12 13">
    <name type="scientific">Heterodera trifolii</name>
    <dbReference type="NCBI Taxonomy" id="157864"/>
    <lineage>
        <taxon>Eukaryota</taxon>
        <taxon>Metazoa</taxon>
        <taxon>Ecdysozoa</taxon>
        <taxon>Nematoda</taxon>
        <taxon>Chromadorea</taxon>
        <taxon>Rhabditida</taxon>
        <taxon>Tylenchina</taxon>
        <taxon>Tylenchomorpha</taxon>
        <taxon>Tylenchoidea</taxon>
        <taxon>Heteroderidae</taxon>
        <taxon>Heteroderinae</taxon>
        <taxon>Heterodera</taxon>
    </lineage>
</organism>
<dbReference type="InterPro" id="IPR007012">
    <property type="entry name" value="PolA_pol_cen_dom"/>
</dbReference>
<feature type="compositionally biased region" description="Polar residues" evidence="10">
    <location>
        <begin position="1114"/>
        <end position="1128"/>
    </location>
</feature>
<keyword evidence="8" id="KW-0539">Nucleus</keyword>
<dbReference type="EMBL" id="JBICBT010000823">
    <property type="protein sequence ID" value="KAL3098511.1"/>
    <property type="molecule type" value="Genomic_DNA"/>
</dbReference>
<comment type="caution">
    <text evidence="12">The sequence shown here is derived from an EMBL/GenBank/DDBJ whole genome shotgun (WGS) entry which is preliminary data.</text>
</comment>
<keyword evidence="7" id="KW-0067">ATP-binding</keyword>
<dbReference type="GO" id="GO:1990817">
    <property type="term" value="F:poly(A) RNA polymerase activity"/>
    <property type="evidence" value="ECO:0007669"/>
    <property type="project" value="UniProtKB-EC"/>
</dbReference>
<evidence type="ECO:0000313" key="12">
    <source>
        <dbReference type="EMBL" id="KAL3098511.1"/>
    </source>
</evidence>
<evidence type="ECO:0000256" key="10">
    <source>
        <dbReference type="SAM" id="MobiDB-lite"/>
    </source>
</evidence>
<protein>
    <recommendedName>
        <fullName evidence="3">polynucleotide adenylyltransferase</fullName>
        <ecNumber evidence="3">2.7.7.19</ecNumber>
    </recommendedName>
</protein>
<dbReference type="PANTHER" id="PTHR10682:SF10">
    <property type="entry name" value="POLYNUCLEOTIDE ADENYLYLTRANSFERASE"/>
    <property type="match status" value="1"/>
</dbReference>
<dbReference type="SUPFAM" id="SSF81631">
    <property type="entry name" value="PAP/OAS1 substrate-binding domain"/>
    <property type="match status" value="1"/>
</dbReference>
<feature type="compositionally biased region" description="Basic and acidic residues" evidence="10">
    <location>
        <begin position="1134"/>
        <end position="1156"/>
    </location>
</feature>
<keyword evidence="13" id="KW-1185">Reference proteome</keyword>